<evidence type="ECO:0000256" key="4">
    <source>
        <dbReference type="ARBA" id="ARBA00023136"/>
    </source>
</evidence>
<comment type="caution">
    <text evidence="6">The sequence shown here is derived from an EMBL/GenBank/DDBJ whole genome shotgun (WGS) entry which is preliminary data.</text>
</comment>
<dbReference type="Pfam" id="PF13564">
    <property type="entry name" value="DoxX_2"/>
    <property type="match status" value="1"/>
</dbReference>
<dbReference type="Proteomes" id="UP000309673">
    <property type="component" value="Unassembled WGS sequence"/>
</dbReference>
<comment type="subcellular location">
    <subcellularLocation>
        <location evidence="1">Membrane</location>
        <topology evidence="1">Multi-pass membrane protein</topology>
    </subcellularLocation>
</comment>
<evidence type="ECO:0000313" key="7">
    <source>
        <dbReference type="Proteomes" id="UP000309673"/>
    </source>
</evidence>
<evidence type="ECO:0000256" key="1">
    <source>
        <dbReference type="ARBA" id="ARBA00004141"/>
    </source>
</evidence>
<name>A0A4U0FAA1_9BACL</name>
<feature type="transmembrane region" description="Helical" evidence="5">
    <location>
        <begin position="53"/>
        <end position="86"/>
    </location>
</feature>
<keyword evidence="7" id="KW-1185">Reference proteome</keyword>
<dbReference type="RefSeq" id="WP_136778692.1">
    <property type="nucleotide sequence ID" value="NZ_SUPK01000007.1"/>
</dbReference>
<dbReference type="InterPro" id="IPR032808">
    <property type="entry name" value="DoxX"/>
</dbReference>
<dbReference type="EMBL" id="SUPK01000007">
    <property type="protein sequence ID" value="TJY41064.1"/>
    <property type="molecule type" value="Genomic_DNA"/>
</dbReference>
<evidence type="ECO:0000256" key="2">
    <source>
        <dbReference type="ARBA" id="ARBA00022692"/>
    </source>
</evidence>
<dbReference type="GO" id="GO:0016020">
    <property type="term" value="C:membrane"/>
    <property type="evidence" value="ECO:0007669"/>
    <property type="project" value="UniProtKB-SubCell"/>
</dbReference>
<protein>
    <submittedName>
        <fullName evidence="6">DoxX family protein</fullName>
    </submittedName>
</protein>
<organism evidence="6 7">
    <name type="scientific">Cohnella pontilimi</name>
    <dbReference type="NCBI Taxonomy" id="2564100"/>
    <lineage>
        <taxon>Bacteria</taxon>
        <taxon>Bacillati</taxon>
        <taxon>Bacillota</taxon>
        <taxon>Bacilli</taxon>
        <taxon>Bacillales</taxon>
        <taxon>Paenibacillaceae</taxon>
        <taxon>Cohnella</taxon>
    </lineage>
</organism>
<reference evidence="6 7" key="1">
    <citation type="submission" date="2019-04" db="EMBL/GenBank/DDBJ databases">
        <title>Cohnella sp. nov., isolated from soil.</title>
        <authorList>
            <person name="Kim W."/>
        </authorList>
    </citation>
    <scope>NUCLEOTIDE SEQUENCE [LARGE SCALE GENOMIC DNA]</scope>
    <source>
        <strain evidence="6 7">CAU 1483</strain>
    </source>
</reference>
<accession>A0A4U0FAA1</accession>
<gene>
    <name evidence="6" type="ORF">E5161_15275</name>
</gene>
<keyword evidence="3 5" id="KW-1133">Transmembrane helix</keyword>
<dbReference type="AlphaFoldDB" id="A0A4U0FAA1"/>
<keyword evidence="4 5" id="KW-0472">Membrane</keyword>
<proteinExistence type="predicted"/>
<dbReference type="OrthoDB" id="3385086at2"/>
<evidence type="ECO:0000313" key="6">
    <source>
        <dbReference type="EMBL" id="TJY41064.1"/>
    </source>
</evidence>
<feature type="transmembrane region" description="Helical" evidence="5">
    <location>
        <begin position="98"/>
        <end position="119"/>
    </location>
</feature>
<evidence type="ECO:0000256" key="3">
    <source>
        <dbReference type="ARBA" id="ARBA00022989"/>
    </source>
</evidence>
<keyword evidence="2 5" id="KW-0812">Transmembrane</keyword>
<sequence length="122" mass="13035">MNIALWVAQGLLAAMFLMAGSTKALTYEKAKASMPWVKDYSTGFVKFIGWAEILGALGLVLPAAFGIVPILTPVAAIGIALIMLFATVFHARRKENQAIGMNVIMLLVAAFIVVGRLAIETL</sequence>
<evidence type="ECO:0000256" key="5">
    <source>
        <dbReference type="SAM" id="Phobius"/>
    </source>
</evidence>